<reference evidence="2 3" key="1">
    <citation type="submission" date="2016-10" db="EMBL/GenBank/DDBJ databases">
        <authorList>
            <person name="Varghese N."/>
            <person name="Submissions S."/>
        </authorList>
    </citation>
    <scope>NUCLEOTIDE SEQUENCE [LARGE SCALE GENOMIC DNA]</scope>
    <source>
        <strain evidence="2 3">DSM 6083</strain>
    </source>
</reference>
<dbReference type="Proteomes" id="UP000182276">
    <property type="component" value="Unassembled WGS sequence"/>
</dbReference>
<keyword evidence="3" id="KW-1185">Reference proteome</keyword>
<evidence type="ECO:0000313" key="2">
    <source>
        <dbReference type="EMBL" id="SDM20399.1"/>
    </source>
</evidence>
<name>A0ABY0R002_9GAMM</name>
<comment type="caution">
    <text evidence="2">The sequence shown here is derived from an EMBL/GenBank/DDBJ whole genome shotgun (WGS) entry which is preliminary data.</text>
</comment>
<feature type="compositionally biased region" description="Polar residues" evidence="1">
    <location>
        <begin position="1"/>
        <end position="12"/>
    </location>
</feature>
<dbReference type="EMBL" id="FNHO01000003">
    <property type="protein sequence ID" value="SDM20399.1"/>
    <property type="molecule type" value="Genomic_DNA"/>
</dbReference>
<sequence length="71" mass="7986">MGSANDPESSTEATRRERPRVAMGKKGLRASIELTYQLYAPLSHYEICFAVALVNDYCLGLERGEDIFTWS</sequence>
<feature type="region of interest" description="Disordered" evidence="1">
    <location>
        <begin position="1"/>
        <end position="22"/>
    </location>
</feature>
<gene>
    <name evidence="2" type="ORF">SAMN05660875_1032</name>
</gene>
<proteinExistence type="predicted"/>
<evidence type="ECO:0000256" key="1">
    <source>
        <dbReference type="SAM" id="MobiDB-lite"/>
    </source>
</evidence>
<evidence type="ECO:0000313" key="3">
    <source>
        <dbReference type="Proteomes" id="UP000182276"/>
    </source>
</evidence>
<accession>A0ABY0R002</accession>
<protein>
    <submittedName>
        <fullName evidence="2">Uncharacterized protein</fullName>
    </submittedName>
</protein>
<organism evidence="2 3">
    <name type="scientific">Stutzerimonas balearica DSM 6083</name>
    <dbReference type="NCBI Taxonomy" id="1123016"/>
    <lineage>
        <taxon>Bacteria</taxon>
        <taxon>Pseudomonadati</taxon>
        <taxon>Pseudomonadota</taxon>
        <taxon>Gammaproteobacteria</taxon>
        <taxon>Pseudomonadales</taxon>
        <taxon>Pseudomonadaceae</taxon>
        <taxon>Stutzerimonas</taxon>
    </lineage>
</organism>